<evidence type="ECO:0000259" key="6">
    <source>
        <dbReference type="Pfam" id="PF14509"/>
    </source>
</evidence>
<dbReference type="InterPro" id="IPR029483">
    <property type="entry name" value="GH97_C"/>
</dbReference>
<comment type="cofactor">
    <cofactor evidence="1">
        <name>Ca(2+)</name>
        <dbReference type="ChEBI" id="CHEBI:29108"/>
    </cofactor>
</comment>
<dbReference type="Proteomes" id="UP000308713">
    <property type="component" value="Unassembled WGS sequence"/>
</dbReference>
<evidence type="ECO:0000259" key="4">
    <source>
        <dbReference type="Pfam" id="PF10566"/>
    </source>
</evidence>
<evidence type="ECO:0000313" key="8">
    <source>
        <dbReference type="Proteomes" id="UP000308713"/>
    </source>
</evidence>
<comment type="caution">
    <text evidence="7">The sequence shown here is derived from an EMBL/GenBank/DDBJ whole genome shotgun (WGS) entry which is preliminary data.</text>
</comment>
<evidence type="ECO:0000256" key="3">
    <source>
        <dbReference type="ARBA" id="ARBA00022837"/>
    </source>
</evidence>
<dbReference type="InterPro" id="IPR019563">
    <property type="entry name" value="GH97_catalytic"/>
</dbReference>
<dbReference type="PANTHER" id="PTHR35803">
    <property type="entry name" value="GLUCAN 1,4-ALPHA-GLUCOSIDASE SUSB-RELATED"/>
    <property type="match status" value="1"/>
</dbReference>
<dbReference type="InterPro" id="IPR052720">
    <property type="entry name" value="Glycosyl_hydrolase_97"/>
</dbReference>
<dbReference type="InterPro" id="IPR014718">
    <property type="entry name" value="GH-type_carb-bd"/>
</dbReference>
<dbReference type="Gene3D" id="2.70.98.10">
    <property type="match status" value="1"/>
</dbReference>
<dbReference type="AlphaFoldDB" id="A0A5C4SFJ4"/>
<dbReference type="GO" id="GO:0030246">
    <property type="term" value="F:carbohydrate binding"/>
    <property type="evidence" value="ECO:0007669"/>
    <property type="project" value="InterPro"/>
</dbReference>
<dbReference type="Gene3D" id="3.20.20.70">
    <property type="entry name" value="Aldolase class I"/>
    <property type="match status" value="1"/>
</dbReference>
<feature type="domain" description="Glycosyl-hydrolase 97 catalytic" evidence="4">
    <location>
        <begin position="294"/>
        <end position="445"/>
    </location>
</feature>
<dbReference type="InterPro" id="IPR017853">
    <property type="entry name" value="GH"/>
</dbReference>
<organism evidence="7 8">
    <name type="scientific">Allotamlana fucoidanivorans</name>
    <dbReference type="NCBI Taxonomy" id="2583814"/>
    <lineage>
        <taxon>Bacteria</taxon>
        <taxon>Pseudomonadati</taxon>
        <taxon>Bacteroidota</taxon>
        <taxon>Flavobacteriia</taxon>
        <taxon>Flavobacteriales</taxon>
        <taxon>Flavobacteriaceae</taxon>
        <taxon>Allotamlana</taxon>
    </lineage>
</organism>
<dbReference type="Pfam" id="PF14509">
    <property type="entry name" value="GH97_C"/>
    <property type="match status" value="1"/>
</dbReference>
<evidence type="ECO:0000313" key="7">
    <source>
        <dbReference type="EMBL" id="TNJ41503.1"/>
    </source>
</evidence>
<feature type="domain" description="Glycosyl-hydrolase 97 C-terminal oligomerisation" evidence="6">
    <location>
        <begin position="542"/>
        <end position="639"/>
    </location>
</feature>
<evidence type="ECO:0000256" key="2">
    <source>
        <dbReference type="ARBA" id="ARBA00011245"/>
    </source>
</evidence>
<dbReference type="Pfam" id="PF14508">
    <property type="entry name" value="GH97_N"/>
    <property type="match status" value="1"/>
</dbReference>
<accession>A0A5C4SFJ4</accession>
<proteinExistence type="predicted"/>
<comment type="subunit">
    <text evidence="2">Monomer.</text>
</comment>
<dbReference type="GO" id="GO:0016787">
    <property type="term" value="F:hydrolase activity"/>
    <property type="evidence" value="ECO:0007669"/>
    <property type="project" value="UniProtKB-KW"/>
</dbReference>
<evidence type="ECO:0000256" key="1">
    <source>
        <dbReference type="ARBA" id="ARBA00001913"/>
    </source>
</evidence>
<feature type="domain" description="Glycosyl-hydrolase 97 N-terminal" evidence="5">
    <location>
        <begin position="35"/>
        <end position="270"/>
    </location>
</feature>
<dbReference type="SUPFAM" id="SSF51445">
    <property type="entry name" value="(Trans)glycosidases"/>
    <property type="match status" value="1"/>
</dbReference>
<gene>
    <name evidence="7" type="ORF">FGF67_15935</name>
</gene>
<keyword evidence="8" id="KW-1185">Reference proteome</keyword>
<keyword evidence="3" id="KW-0106">Calcium</keyword>
<dbReference type="InterPro" id="IPR029486">
    <property type="entry name" value="GH97_N"/>
</dbReference>
<dbReference type="Pfam" id="PF10566">
    <property type="entry name" value="Glyco_hydro_97"/>
    <property type="match status" value="1"/>
</dbReference>
<dbReference type="EMBL" id="VDCS01000019">
    <property type="protein sequence ID" value="TNJ41503.1"/>
    <property type="molecule type" value="Genomic_DNA"/>
</dbReference>
<name>A0A5C4SFJ4_9FLAO</name>
<keyword evidence="7" id="KW-0378">Hydrolase</keyword>
<sequence>MPLYLKLKQKMKSIKIIILVLCMYSCSIKKQEVTVKSPKGHIEAKFQLLNGKPTVALFKNNVQILMPSSLGLKLKEVQETIFSIDSVVSKASNTTWEPVWDKHSKIVDDYKETTYWLKGGNGFVLGVVLRIYNDALAIRYEIPEQEGFKTFTIAEDLTSFVFTQDHTFWSANGERHNLGPLPLSEYPKKTKYTPTVLQLENNSYASILEAAIYNFANFNLAKGNEDFSLKCVMNASVGSTPAKTSWRVVLLGDKPGDLVESNTLVNLNPPCAIEDPSWIKPGKAVWDWRVWGYKTKDGYTYDLDTKSHKRLIDFAAENNIKYLLMDADWYGPEFSPDADPTSANSKINIEENMAYAKNKGVGIILYLNDVGAKKFGLERILKQFSDWGASGIKYGFMTTKEQKKVIYTRKVVELCAKYKLTVNFHDGPLPPSGDRRTWPNLVTREYGHSQADAKRSYYPETVVNQVFINMITGPLDMCNGWFGFEEAESRVRVFEKIPGTVAAEVAKLAVLFSGIHVIPDSPEEYNKKSDLFEFVKTLPDSFDELKIINGTIDEFVTVGRRKGDDWYIGSLTNRDSRVISIDLSFLKEGETYKATLFEDAPNSHFLNNQETYIITRKTVAKGDVLNVKLAPGGGHAIRLIKE</sequence>
<dbReference type="InterPro" id="IPR013785">
    <property type="entry name" value="Aldolase_TIM"/>
</dbReference>
<protein>
    <submittedName>
        <fullName evidence="7">Glycoside hydrolase family 97 protein</fullName>
    </submittedName>
</protein>
<reference evidence="7 8" key="1">
    <citation type="submission" date="2019-05" db="EMBL/GenBank/DDBJ databases">
        <title>Tamlana fucoidanivorans sp. nov., isolated from the surface of algae collected from Fujian province in China.</title>
        <authorList>
            <person name="Li J."/>
        </authorList>
    </citation>
    <scope>NUCLEOTIDE SEQUENCE [LARGE SCALE GENOMIC DNA]</scope>
    <source>
        <strain evidence="7 8">CW2-9</strain>
    </source>
</reference>
<evidence type="ECO:0000259" key="5">
    <source>
        <dbReference type="Pfam" id="PF14508"/>
    </source>
</evidence>